<dbReference type="RefSeq" id="WP_207573094.1">
    <property type="nucleotide sequence ID" value="NZ_JAFNLT010000019.1"/>
</dbReference>
<evidence type="ECO:0000256" key="2">
    <source>
        <dbReference type="ARBA" id="ARBA00022448"/>
    </source>
</evidence>
<dbReference type="EMBL" id="JAFNLT010000019">
    <property type="protein sequence ID" value="MBO1228434.1"/>
    <property type="molecule type" value="Genomic_DNA"/>
</dbReference>
<feature type="chain" id="PRO_5045402556" evidence="6">
    <location>
        <begin position="22"/>
        <end position="286"/>
    </location>
</feature>
<keyword evidence="3" id="KW-1003">Cell membrane</keyword>
<name>A0ABS3L7S1_9STAP</name>
<keyword evidence="9" id="KW-1185">Reference proteome</keyword>
<keyword evidence="6" id="KW-0732">Signal</keyword>
<protein>
    <submittedName>
        <fullName evidence="8">Glycine betaine ABC transporter substrate-binding protein</fullName>
    </submittedName>
</protein>
<evidence type="ECO:0000256" key="4">
    <source>
        <dbReference type="ARBA" id="ARBA00023136"/>
    </source>
</evidence>
<organism evidence="8 9">
    <name type="scientific">Staphylococcus nepalensis</name>
    <dbReference type="NCBI Taxonomy" id="214473"/>
    <lineage>
        <taxon>Bacteria</taxon>
        <taxon>Bacillati</taxon>
        <taxon>Bacillota</taxon>
        <taxon>Bacilli</taxon>
        <taxon>Bacillales</taxon>
        <taxon>Staphylococcaceae</taxon>
        <taxon>Staphylococcus</taxon>
    </lineage>
</organism>
<comment type="subcellular location">
    <subcellularLocation>
        <location evidence="1">Cell membrane</location>
    </subcellularLocation>
</comment>
<reference evidence="8 9" key="1">
    <citation type="submission" date="2021-03" db="EMBL/GenBank/DDBJ databases">
        <title>Staphylococci and Mammaliicocci in bats.</title>
        <authorList>
            <person name="Fountain K."/>
        </authorList>
    </citation>
    <scope>NUCLEOTIDE SEQUENCE [LARGE SCALE GENOMIC DNA]</scope>
    <source>
        <strain evidence="8 9">18_1_E_SW</strain>
    </source>
</reference>
<keyword evidence="4" id="KW-0472">Membrane</keyword>
<evidence type="ECO:0000256" key="3">
    <source>
        <dbReference type="ARBA" id="ARBA00022475"/>
    </source>
</evidence>
<dbReference type="Gene3D" id="3.40.190.100">
    <property type="entry name" value="Glycine betaine-binding periplasmic protein, domain 2"/>
    <property type="match status" value="1"/>
</dbReference>
<keyword evidence="2" id="KW-0813">Transport</keyword>
<feature type="region of interest" description="Disordered" evidence="5">
    <location>
        <begin position="262"/>
        <end position="286"/>
    </location>
</feature>
<evidence type="ECO:0000256" key="1">
    <source>
        <dbReference type="ARBA" id="ARBA00004236"/>
    </source>
</evidence>
<evidence type="ECO:0000256" key="6">
    <source>
        <dbReference type="SAM" id="SignalP"/>
    </source>
</evidence>
<dbReference type="Pfam" id="PF04069">
    <property type="entry name" value="OpuAC"/>
    <property type="match status" value="1"/>
</dbReference>
<evidence type="ECO:0000259" key="7">
    <source>
        <dbReference type="Pfam" id="PF04069"/>
    </source>
</evidence>
<dbReference type="Gene3D" id="3.10.105.10">
    <property type="entry name" value="Dipeptide-binding Protein, Domain 3"/>
    <property type="match status" value="2"/>
</dbReference>
<accession>A0ABS3L7S1</accession>
<dbReference type="PANTHER" id="PTHR47737:SF1">
    <property type="entry name" value="GLYCINE BETAINE_PROLINE BETAINE TRANSPORT SYSTEM PERMEASE PROTEIN PROW"/>
    <property type="match status" value="1"/>
</dbReference>
<dbReference type="PROSITE" id="PS51257">
    <property type="entry name" value="PROKAR_LIPOPROTEIN"/>
    <property type="match status" value="1"/>
</dbReference>
<dbReference type="InterPro" id="IPR007210">
    <property type="entry name" value="ABC_Gly_betaine_transp_sub-bd"/>
</dbReference>
<evidence type="ECO:0000313" key="8">
    <source>
        <dbReference type="EMBL" id="MBO1228434.1"/>
    </source>
</evidence>
<dbReference type="CDD" id="cd13639">
    <property type="entry name" value="PBP2_OpuAC_like"/>
    <property type="match status" value="1"/>
</dbReference>
<proteinExistence type="predicted"/>
<evidence type="ECO:0000313" key="9">
    <source>
        <dbReference type="Proteomes" id="UP000664081"/>
    </source>
</evidence>
<dbReference type="Proteomes" id="UP000664081">
    <property type="component" value="Unassembled WGS sequence"/>
</dbReference>
<dbReference type="PANTHER" id="PTHR47737">
    <property type="entry name" value="GLYCINE BETAINE/PROLINE BETAINE TRANSPORT SYSTEM PERMEASE PROTEIN PROW"/>
    <property type="match status" value="1"/>
</dbReference>
<sequence>MKKISLLLLTASLAIILVACSGSGSSGSGDLGDKNIKLSYVEWDSEVASTNVIKKVLEDEGYNVEITPLDNSVMWKSVADGETDAMVSAWLPGTHKDLYKKYKDDVDNLGKNLEGAKIGLAVPKDFDGDSIEDLDNQANQKIIGIEPGAGVVKAAEKATKDYPNLEDWKVDTSSSGAMTTSLKTAMKNKDDIVITGWNPHWMFQKYDLKYLKDPKGSFGKAEHINTMARKDLEDDSPKAYEILDNFKWSKDDMESVMLDIQEGDKPEEAADKWIEDNKDKVEEWTK</sequence>
<comment type="caution">
    <text evidence="8">The sequence shown here is derived from an EMBL/GenBank/DDBJ whole genome shotgun (WGS) entry which is preliminary data.</text>
</comment>
<feature type="signal peptide" evidence="6">
    <location>
        <begin position="1"/>
        <end position="21"/>
    </location>
</feature>
<feature type="domain" description="ABC-type glycine betaine transport system substrate-binding" evidence="7">
    <location>
        <begin position="34"/>
        <end position="275"/>
    </location>
</feature>
<evidence type="ECO:0000256" key="5">
    <source>
        <dbReference type="SAM" id="MobiDB-lite"/>
    </source>
</evidence>
<gene>
    <name evidence="8" type="ORF">J3T88_14175</name>
</gene>
<dbReference type="SUPFAM" id="SSF53850">
    <property type="entry name" value="Periplasmic binding protein-like II"/>
    <property type="match status" value="1"/>
</dbReference>